<dbReference type="Pfam" id="PF00240">
    <property type="entry name" value="ubiquitin"/>
    <property type="match status" value="1"/>
</dbReference>
<dbReference type="PROSITE" id="PS50053">
    <property type="entry name" value="UBIQUITIN_2"/>
    <property type="match status" value="1"/>
</dbReference>
<dbReference type="GO" id="GO:0019903">
    <property type="term" value="F:protein phosphatase binding"/>
    <property type="evidence" value="ECO:0007669"/>
    <property type="project" value="InterPro"/>
</dbReference>
<evidence type="ECO:0000259" key="4">
    <source>
        <dbReference type="PROSITE" id="PS50053"/>
    </source>
</evidence>
<dbReference type="InterPro" id="IPR029071">
    <property type="entry name" value="Ubiquitin-like_domsf"/>
</dbReference>
<name>A0A915ESS0_9CEST</name>
<proteinExistence type="inferred from homology"/>
<accession>A0A915ESS0</accession>
<feature type="domain" description="Ubiquitin-like" evidence="4">
    <location>
        <begin position="1033"/>
        <end position="1092"/>
    </location>
</feature>
<feature type="compositionally biased region" description="Polar residues" evidence="3">
    <location>
        <begin position="837"/>
        <end position="848"/>
    </location>
</feature>
<dbReference type="GO" id="GO:0005829">
    <property type="term" value="C:cytosol"/>
    <property type="evidence" value="ECO:0007669"/>
    <property type="project" value="TreeGrafter"/>
</dbReference>
<sequence>MVDESGFSIQLDGLLKNPDVNLENILIHPQCIKAYADGNVGLILYLCRPHNIRQMIEIVRRESDMTQFHENRYALSEIVGNLFLHDVSNLSDTFAECKEAIEDLYNLLLDDQKPPSLFTLELVSRIFVHVCSQPVVLQFLTSRTDLADILLLHLEALCVRNLFLSFFTTQSLEATVVLAQALDRQCFVQRLLKRFLQEEADEGVGVENRIFAGLFLRVLIYQLRSLHYRESLEVNSLLSRLESENTVKQIADAIITLPQGRVEMLSHFLNLLRHLLFDAVLNDLSVNLFALPLRQTKSEDAFVASGIARHFDLVLNIFPRLKSFLAFEGAVYDAEDNASTSRTCLPLQPLGIGRINAMRFLCHLIFNCHGVEGAEVVEQFAQLDFIGNMVDLFFAFKWNTLMHCTLEFLTQVILRRAFHYSPAPKESVVPLEATSGTAAAASPSTNTSGQQPQEEVTSAGPLPYSLPNSLRPYGKILHQMLVKHRFLDRLLTAWDFNKISKGKAGFRRAGYMGHLQEMALRFAWYFCPGLTESLDYPTLKDSDVAALDDEAFWWQPHGSDGSGDSGGGSGGGDGKAMEEDTMNRNLFTTLERFNNFISSDLRQAVRVSNVEHLRNLKATLVGTPNKLKRTSPTLLSPEAALQAYNHYKTQPLTLAFTENFGFRENEFEVPSGVLEELLDSLLGDLGASLIMQEYTEAEALFDEVCNTIIKTPDGMEVGNVSAGCPVICIEPQRNQSTASVIQLPSPSQQLSPSKSRERVSLCAARRRDSAERQAQSYNVRSIDWLTGVFDEVHTEILLESEDTLTLFDSEEVEEARLSQDMSDQAEISEMDFFHSSLSPVRSTCSPTTVGEKEKKEKEEKEISDDLAGLENDLRTQLALVPGPTLSNGRPMMSFGRSRRLVSNTESLFEPLSPPFDRWTVTSRSLSALNLPDLPDSESLVLPRLILDRDLRLSSNSSQQGETLPRPIQPTMRSHRLARTSLLRPLNGDSDVANGISNPFEDHGRRKRLLTSPELEADMEVELSAGAAMETARFQLSIVSADQRLPSQIVEIESEWTAIDLKKHLSKVYPGEPPIDSQKLIFAGRILPDDSKLRTVIGQEPISRTVHLVLSPSVATQAKAAMAAQKRNDHSSEDLNKLREQYLQYLNSYYSTTNSEVTTLSYVPQTGDENDAINVEIEVAEAVEQRGGNAFQHLARALGFRPAQEAPEVQNGDLGGEDPIDLFDFAYAIFRISILVAICITYASWQRMALVAAVGLYFYWRNGARQNEVRRRQPNDTPVPQPPSPQQQQSQDTQPQPTQEGQESSTDATTQNGINSSAPQAVPTVTAAAEGSAGEGVTVIRQSRVGQIAGALRAAGDTSVRLVCAIFSSLVPELPARID</sequence>
<evidence type="ECO:0000256" key="2">
    <source>
        <dbReference type="ARBA" id="ARBA00023306"/>
    </source>
</evidence>
<feature type="region of interest" description="Disordered" evidence="3">
    <location>
        <begin position="439"/>
        <end position="462"/>
    </location>
</feature>
<dbReference type="PANTHER" id="PTHR12634">
    <property type="entry name" value="SIT4 YEAST -ASSOCIATING PROTEIN-RELATED"/>
    <property type="match status" value="1"/>
</dbReference>
<feature type="compositionally biased region" description="Gly residues" evidence="3">
    <location>
        <begin position="560"/>
        <end position="574"/>
    </location>
</feature>
<reference evidence="6" key="1">
    <citation type="submission" date="2022-11" db="UniProtKB">
        <authorList>
            <consortium name="WormBaseParasite"/>
        </authorList>
    </citation>
    <scope>IDENTIFICATION</scope>
</reference>
<dbReference type="InterPro" id="IPR007587">
    <property type="entry name" value="SAPS"/>
</dbReference>
<dbReference type="Gene3D" id="3.10.20.90">
    <property type="entry name" value="Phosphatidylinositol 3-kinase Catalytic Subunit, Chain A, domain 1"/>
    <property type="match status" value="1"/>
</dbReference>
<feature type="compositionally biased region" description="Low complexity" evidence="3">
    <location>
        <begin position="1285"/>
        <end position="1298"/>
    </location>
</feature>
<organism evidence="5 6">
    <name type="scientific">Echinococcus canadensis</name>
    <dbReference type="NCBI Taxonomy" id="519352"/>
    <lineage>
        <taxon>Eukaryota</taxon>
        <taxon>Metazoa</taxon>
        <taxon>Spiralia</taxon>
        <taxon>Lophotrochozoa</taxon>
        <taxon>Platyhelminthes</taxon>
        <taxon>Cestoda</taxon>
        <taxon>Eucestoda</taxon>
        <taxon>Cyclophyllidea</taxon>
        <taxon>Taeniidae</taxon>
        <taxon>Echinococcus</taxon>
        <taxon>Echinococcus canadensis group</taxon>
    </lineage>
</organism>
<feature type="region of interest" description="Disordered" evidence="3">
    <location>
        <begin position="837"/>
        <end position="860"/>
    </location>
</feature>
<feature type="region of interest" description="Disordered" evidence="3">
    <location>
        <begin position="556"/>
        <end position="578"/>
    </location>
</feature>
<dbReference type="WBParaSite" id="maker-E.canG7_contigs_0527-snap-gene-0.25-mRNA-1">
    <property type="protein sequence ID" value="maker-E.canG7_contigs_0527-snap-gene-0.25-mRNA-1"/>
    <property type="gene ID" value="EcG7_03994"/>
</dbReference>
<evidence type="ECO:0000256" key="3">
    <source>
        <dbReference type="SAM" id="MobiDB-lite"/>
    </source>
</evidence>
<keyword evidence="2" id="KW-0131">Cell cycle</keyword>
<dbReference type="InterPro" id="IPR000626">
    <property type="entry name" value="Ubiquitin-like_dom"/>
</dbReference>
<evidence type="ECO:0000313" key="6">
    <source>
        <dbReference type="WBParaSite" id="maker-E.canG7_contigs_0527-snap-gene-0.25-mRNA-1"/>
    </source>
</evidence>
<comment type="similarity">
    <text evidence="1">Belongs to the SAPS family.</text>
</comment>
<dbReference type="Pfam" id="PF04499">
    <property type="entry name" value="SAPS"/>
    <property type="match status" value="1"/>
</dbReference>
<dbReference type="GO" id="GO:0019888">
    <property type="term" value="F:protein phosphatase regulator activity"/>
    <property type="evidence" value="ECO:0007669"/>
    <property type="project" value="TreeGrafter"/>
</dbReference>
<dbReference type="Proteomes" id="UP000887562">
    <property type="component" value="Unplaced"/>
</dbReference>
<keyword evidence="5" id="KW-1185">Reference proteome</keyword>
<feature type="region of interest" description="Disordered" evidence="3">
    <location>
        <begin position="1267"/>
        <end position="1318"/>
    </location>
</feature>
<dbReference type="SUPFAM" id="SSF54236">
    <property type="entry name" value="Ubiquitin-like"/>
    <property type="match status" value="1"/>
</dbReference>
<evidence type="ECO:0000313" key="5">
    <source>
        <dbReference type="Proteomes" id="UP000887562"/>
    </source>
</evidence>
<feature type="compositionally biased region" description="Low complexity" evidence="3">
    <location>
        <begin position="439"/>
        <end position="448"/>
    </location>
</feature>
<dbReference type="PANTHER" id="PTHR12634:SF8">
    <property type="entry name" value="FIERY MOUNTAIN, ISOFORM D"/>
    <property type="match status" value="1"/>
</dbReference>
<evidence type="ECO:0000256" key="1">
    <source>
        <dbReference type="ARBA" id="ARBA00006180"/>
    </source>
</evidence>
<feature type="compositionally biased region" description="Basic and acidic residues" evidence="3">
    <location>
        <begin position="850"/>
        <end position="860"/>
    </location>
</feature>
<feature type="compositionally biased region" description="Polar residues" evidence="3">
    <location>
        <begin position="1299"/>
        <end position="1316"/>
    </location>
</feature>
<dbReference type="GO" id="GO:0005634">
    <property type="term" value="C:nucleus"/>
    <property type="evidence" value="ECO:0007669"/>
    <property type="project" value="TreeGrafter"/>
</dbReference>
<protein>
    <submittedName>
        <fullName evidence="6">Ubiquitin-like domain-containing protein</fullName>
    </submittedName>
</protein>